<name>A0AAE0Y0D0_9GAST</name>
<keyword evidence="2" id="KW-1185">Reference proteome</keyword>
<sequence length="195" mass="20819">MVLATIFSRKINEGVVTTQIWFEAPGEELTCDTVAEVLRVNRVSTCGPERRCEVGSYHCPPDSGSQGLVDLSGCGIYCKTHSSVNQILQGLAWCLVDTSRCLRESDIAGIGLESSGHSTVSESDIVGIGLECSGYSAVIESDIVGIGVKWIQHGVSVNQIVQGLAWSVVDTVRRFSESDIVGIGLECVGYSTAFQ</sequence>
<accession>A0AAE0Y0D0</accession>
<protein>
    <submittedName>
        <fullName evidence="1">Uncharacterized protein</fullName>
    </submittedName>
</protein>
<comment type="caution">
    <text evidence="1">The sequence shown here is derived from an EMBL/GenBank/DDBJ whole genome shotgun (WGS) entry which is preliminary data.</text>
</comment>
<evidence type="ECO:0000313" key="2">
    <source>
        <dbReference type="Proteomes" id="UP001283361"/>
    </source>
</evidence>
<proteinExistence type="predicted"/>
<dbReference type="EMBL" id="JAWDGP010007244">
    <property type="protein sequence ID" value="KAK3727350.1"/>
    <property type="molecule type" value="Genomic_DNA"/>
</dbReference>
<dbReference type="AlphaFoldDB" id="A0AAE0Y0D0"/>
<dbReference type="Proteomes" id="UP001283361">
    <property type="component" value="Unassembled WGS sequence"/>
</dbReference>
<evidence type="ECO:0000313" key="1">
    <source>
        <dbReference type="EMBL" id="KAK3727350.1"/>
    </source>
</evidence>
<reference evidence="1" key="1">
    <citation type="journal article" date="2023" name="G3 (Bethesda)">
        <title>A reference genome for the long-term kleptoplast-retaining sea slug Elysia crispata morphotype clarki.</title>
        <authorList>
            <person name="Eastman K.E."/>
            <person name="Pendleton A.L."/>
            <person name="Shaikh M.A."/>
            <person name="Suttiyut T."/>
            <person name="Ogas R."/>
            <person name="Tomko P."/>
            <person name="Gavelis G."/>
            <person name="Widhalm J.R."/>
            <person name="Wisecaver J.H."/>
        </authorList>
    </citation>
    <scope>NUCLEOTIDE SEQUENCE</scope>
    <source>
        <strain evidence="1">ECLA1</strain>
    </source>
</reference>
<gene>
    <name evidence="1" type="ORF">RRG08_018334</name>
</gene>
<organism evidence="1 2">
    <name type="scientific">Elysia crispata</name>
    <name type="common">lettuce slug</name>
    <dbReference type="NCBI Taxonomy" id="231223"/>
    <lineage>
        <taxon>Eukaryota</taxon>
        <taxon>Metazoa</taxon>
        <taxon>Spiralia</taxon>
        <taxon>Lophotrochozoa</taxon>
        <taxon>Mollusca</taxon>
        <taxon>Gastropoda</taxon>
        <taxon>Heterobranchia</taxon>
        <taxon>Euthyneura</taxon>
        <taxon>Panpulmonata</taxon>
        <taxon>Sacoglossa</taxon>
        <taxon>Placobranchoidea</taxon>
        <taxon>Plakobranchidae</taxon>
        <taxon>Elysia</taxon>
    </lineage>
</organism>